<keyword evidence="4" id="KW-1185">Reference proteome</keyword>
<name>A0ABR9AI93_9BACT</name>
<dbReference type="InterPro" id="IPR049304">
    <property type="entry name" value="Gly_rich_dom"/>
</dbReference>
<reference evidence="3 4" key="1">
    <citation type="submission" date="2020-09" db="EMBL/GenBank/DDBJ databases">
        <title>Echinicola sp. CAU 1574 isolated from sand of Sido Beach.</title>
        <authorList>
            <person name="Kim W."/>
        </authorList>
    </citation>
    <scope>NUCLEOTIDE SEQUENCE [LARGE SCALE GENOMIC DNA]</scope>
    <source>
        <strain evidence="3 4">CAU 1574</strain>
    </source>
</reference>
<gene>
    <name evidence="3" type="ORF">IFO69_07175</name>
</gene>
<dbReference type="EMBL" id="JACYTQ010000002">
    <property type="protein sequence ID" value="MBD8488518.1"/>
    <property type="molecule type" value="Genomic_DNA"/>
</dbReference>
<accession>A0ABR9AI93</accession>
<feature type="compositionally biased region" description="Gly residues" evidence="1">
    <location>
        <begin position="137"/>
        <end position="155"/>
    </location>
</feature>
<feature type="region of interest" description="Disordered" evidence="1">
    <location>
        <begin position="137"/>
        <end position="166"/>
    </location>
</feature>
<dbReference type="Pfam" id="PF21722">
    <property type="entry name" value="Gly_rich_2"/>
    <property type="match status" value="1"/>
</dbReference>
<evidence type="ECO:0000313" key="3">
    <source>
        <dbReference type="EMBL" id="MBD8488518.1"/>
    </source>
</evidence>
<evidence type="ECO:0000259" key="2">
    <source>
        <dbReference type="Pfam" id="PF21722"/>
    </source>
</evidence>
<evidence type="ECO:0000256" key="1">
    <source>
        <dbReference type="SAM" id="MobiDB-lite"/>
    </source>
</evidence>
<dbReference type="RefSeq" id="WP_192009384.1">
    <property type="nucleotide sequence ID" value="NZ_JACYTQ010000002.1"/>
</dbReference>
<dbReference type="Proteomes" id="UP000647133">
    <property type="component" value="Unassembled WGS sequence"/>
</dbReference>
<dbReference type="InterPro" id="IPR013783">
    <property type="entry name" value="Ig-like_fold"/>
</dbReference>
<dbReference type="Gene3D" id="2.60.40.10">
    <property type="entry name" value="Immunoglobulins"/>
    <property type="match status" value="1"/>
</dbReference>
<feature type="domain" description="Glycine-rich" evidence="2">
    <location>
        <begin position="55"/>
        <end position="267"/>
    </location>
</feature>
<organism evidence="3 4">
    <name type="scientific">Echinicola arenosa</name>
    <dbReference type="NCBI Taxonomy" id="2774144"/>
    <lineage>
        <taxon>Bacteria</taxon>
        <taxon>Pseudomonadati</taxon>
        <taxon>Bacteroidota</taxon>
        <taxon>Cytophagia</taxon>
        <taxon>Cytophagales</taxon>
        <taxon>Cyclobacteriaceae</taxon>
        <taxon>Echinicola</taxon>
    </lineage>
</organism>
<comment type="caution">
    <text evidence="3">The sequence shown here is derived from an EMBL/GenBank/DDBJ whole genome shotgun (WGS) entry which is preliminary data.</text>
</comment>
<sequence length="466" mass="47524">MLISICWGQCVNPPLPSVPDAGEVTGSYTYTVEFTCPGDWSFTMPSLPGYDDHVDAVILVVGAGGGGGRGDILSPSAGGGGGGQVIESSAVLSPGMTFTVKVGAGGVGGPSGNADGGNGGSSSFGFISAAGGKGGEGGLAGSGGESGAGFPGGNGEDNDYDAGGGGGGAHGEGVNGLFYYLLDFIPTAIGGNGGGGYNPPLSGGLFGAVGGGMGLVPGNGGSTGLGGNASPFIFIEASSGAANTGSGGGAGYAARAGDGADGYVRLSFTLSVLPVQWDKFKVTYSNTDRKATLHWSTSKEWESSHFEVERSENGVSSFVKLYEVPAVGWSDRPSEYKVEDHKLPLFGQRLYYRVKEVGLDGSFSYSQTVALNIPDLPEQKGAWKVYPNPGKAKDIRIGLMDGDVYSGGEINIRVISSFNMSEQFTAGGVWELNEKLVEMLLGYQSGLVLIEIEWGGKVEYLKVLLK</sequence>
<evidence type="ECO:0000313" key="4">
    <source>
        <dbReference type="Proteomes" id="UP000647133"/>
    </source>
</evidence>
<protein>
    <recommendedName>
        <fullName evidence="2">Glycine-rich domain-containing protein</fullName>
    </recommendedName>
</protein>
<proteinExistence type="predicted"/>